<dbReference type="InterPro" id="IPR050177">
    <property type="entry name" value="Lipid_A_modif_metabolic_enz"/>
</dbReference>
<dbReference type="CDD" id="cd08946">
    <property type="entry name" value="SDR_e"/>
    <property type="match status" value="1"/>
</dbReference>
<organism evidence="2">
    <name type="scientific">marine sediment metagenome</name>
    <dbReference type="NCBI Taxonomy" id="412755"/>
    <lineage>
        <taxon>unclassified sequences</taxon>
        <taxon>metagenomes</taxon>
        <taxon>ecological metagenomes</taxon>
    </lineage>
</organism>
<evidence type="ECO:0000259" key="1">
    <source>
        <dbReference type="Pfam" id="PF01370"/>
    </source>
</evidence>
<accession>X1MKE9</accession>
<dbReference type="PANTHER" id="PTHR43245:SF23">
    <property type="entry name" value="NAD(P)-BINDING DOMAIN-CONTAINING PROTEIN"/>
    <property type="match status" value="1"/>
</dbReference>
<dbReference type="Pfam" id="PF01370">
    <property type="entry name" value="Epimerase"/>
    <property type="match status" value="1"/>
</dbReference>
<dbReference type="AlphaFoldDB" id="X1MKE9"/>
<dbReference type="InterPro" id="IPR036291">
    <property type="entry name" value="NAD(P)-bd_dom_sf"/>
</dbReference>
<dbReference type="SUPFAM" id="SSF51735">
    <property type="entry name" value="NAD(P)-binding Rossmann-fold domains"/>
    <property type="match status" value="1"/>
</dbReference>
<gene>
    <name evidence="2" type="ORF">S06H3_36553</name>
</gene>
<dbReference type="Gene3D" id="3.40.50.720">
    <property type="entry name" value="NAD(P)-binding Rossmann-like Domain"/>
    <property type="match status" value="1"/>
</dbReference>
<protein>
    <recommendedName>
        <fullName evidence="1">NAD-dependent epimerase/dehydratase domain-containing protein</fullName>
    </recommendedName>
</protein>
<reference evidence="2" key="1">
    <citation type="journal article" date="2014" name="Front. Microbiol.">
        <title>High frequency of phylogenetically diverse reductive dehalogenase-homologous genes in deep subseafloor sedimentary metagenomes.</title>
        <authorList>
            <person name="Kawai M."/>
            <person name="Futagami T."/>
            <person name="Toyoda A."/>
            <person name="Takaki Y."/>
            <person name="Nishi S."/>
            <person name="Hori S."/>
            <person name="Arai W."/>
            <person name="Tsubouchi T."/>
            <person name="Morono Y."/>
            <person name="Uchiyama I."/>
            <person name="Ito T."/>
            <person name="Fujiyama A."/>
            <person name="Inagaki F."/>
            <person name="Takami H."/>
        </authorList>
    </citation>
    <scope>NUCLEOTIDE SEQUENCE</scope>
    <source>
        <strain evidence="2">Expedition CK06-06</strain>
    </source>
</reference>
<evidence type="ECO:0000313" key="2">
    <source>
        <dbReference type="EMBL" id="GAI18516.1"/>
    </source>
</evidence>
<feature type="non-terminal residue" evidence="2">
    <location>
        <position position="1"/>
    </location>
</feature>
<dbReference type="PANTHER" id="PTHR43245">
    <property type="entry name" value="BIFUNCTIONAL POLYMYXIN RESISTANCE PROTEIN ARNA"/>
    <property type="match status" value="1"/>
</dbReference>
<dbReference type="InterPro" id="IPR001509">
    <property type="entry name" value="Epimerase_deHydtase"/>
</dbReference>
<dbReference type="EMBL" id="BARV01022151">
    <property type="protein sequence ID" value="GAI18516.1"/>
    <property type="molecule type" value="Genomic_DNA"/>
</dbReference>
<comment type="caution">
    <text evidence="2">The sequence shown here is derived from an EMBL/GenBank/DDBJ whole genome shotgun (WGS) entry which is preliminary data.</text>
</comment>
<feature type="domain" description="NAD-dependent epimerase/dehydratase" evidence="1">
    <location>
        <begin position="32"/>
        <end position="140"/>
    </location>
</feature>
<name>X1MKE9_9ZZZZ</name>
<proteinExistence type="predicted"/>
<sequence length="151" mass="17147">YYEKCKFYSSNFYPFKQIVKDIRDISERDLEGVTAVIHLAALSNDPLGEINPSLTHQINYIASVKLAKLAKRQGIQRYIFSSSCSLYGIAPDDKPLTEEGRLNPITAYAKTKVETEEKISKLADDNFHPVFMRNATVYGISPTLRLDIIRN</sequence>